<evidence type="ECO:0000256" key="2">
    <source>
        <dbReference type="SAM" id="MobiDB-lite"/>
    </source>
</evidence>
<comment type="caution">
    <text evidence="5">The sequence shown here is derived from an EMBL/GenBank/DDBJ whole genome shotgun (WGS) entry which is preliminary data.</text>
</comment>
<dbReference type="GO" id="GO:0016787">
    <property type="term" value="F:hydrolase activity"/>
    <property type="evidence" value="ECO:0007669"/>
    <property type="project" value="UniProtKB-KW"/>
</dbReference>
<organism evidence="5 6">
    <name type="scientific">Ambrosia artemisiifolia</name>
    <name type="common">Common ragweed</name>
    <dbReference type="NCBI Taxonomy" id="4212"/>
    <lineage>
        <taxon>Eukaryota</taxon>
        <taxon>Viridiplantae</taxon>
        <taxon>Streptophyta</taxon>
        <taxon>Embryophyta</taxon>
        <taxon>Tracheophyta</taxon>
        <taxon>Spermatophyta</taxon>
        <taxon>Magnoliopsida</taxon>
        <taxon>eudicotyledons</taxon>
        <taxon>Gunneridae</taxon>
        <taxon>Pentapetalae</taxon>
        <taxon>asterids</taxon>
        <taxon>campanulids</taxon>
        <taxon>Asterales</taxon>
        <taxon>Asteraceae</taxon>
        <taxon>Asteroideae</taxon>
        <taxon>Heliantheae alliance</taxon>
        <taxon>Heliantheae</taxon>
        <taxon>Ambrosia</taxon>
    </lineage>
</organism>
<evidence type="ECO:0000256" key="3">
    <source>
        <dbReference type="SAM" id="SignalP"/>
    </source>
</evidence>
<dbReference type="SUPFAM" id="SSF52266">
    <property type="entry name" value="SGNH hydrolase"/>
    <property type="match status" value="1"/>
</dbReference>
<dbReference type="Proteomes" id="UP001206925">
    <property type="component" value="Unassembled WGS sequence"/>
</dbReference>
<dbReference type="InterPro" id="IPR036514">
    <property type="entry name" value="SGNH_hydro_sf"/>
</dbReference>
<dbReference type="PANTHER" id="PTHR31988:SF27">
    <property type="entry name" value="SIALATE O-ACETYLESTERASE DOMAIN, SGNH HYDROLASE SUPERFAMILY"/>
    <property type="match status" value="1"/>
</dbReference>
<feature type="compositionally biased region" description="Basic and acidic residues" evidence="2">
    <location>
        <begin position="294"/>
        <end position="323"/>
    </location>
</feature>
<dbReference type="AlphaFoldDB" id="A0AAD5GCL8"/>
<feature type="compositionally biased region" description="Polar residues" evidence="2">
    <location>
        <begin position="259"/>
        <end position="271"/>
    </location>
</feature>
<dbReference type="InterPro" id="IPR005181">
    <property type="entry name" value="SASA"/>
</dbReference>
<dbReference type="EMBL" id="JAMZMK010009042">
    <property type="protein sequence ID" value="KAI7737395.1"/>
    <property type="molecule type" value="Genomic_DNA"/>
</dbReference>
<accession>A0AAD5GCL8</accession>
<feature type="signal peptide" evidence="3">
    <location>
        <begin position="1"/>
        <end position="22"/>
    </location>
</feature>
<name>A0AAD5GCL8_AMBAR</name>
<keyword evidence="6" id="KW-1185">Reference proteome</keyword>
<feature type="region of interest" description="Disordered" evidence="2">
    <location>
        <begin position="294"/>
        <end position="349"/>
    </location>
</feature>
<evidence type="ECO:0000313" key="5">
    <source>
        <dbReference type="EMBL" id="KAI7737395.1"/>
    </source>
</evidence>
<keyword evidence="1" id="KW-0378">Hydrolase</keyword>
<dbReference type="PANTHER" id="PTHR31988">
    <property type="entry name" value="ESTERASE, PUTATIVE (DUF303)-RELATED"/>
    <property type="match status" value="1"/>
</dbReference>
<evidence type="ECO:0000259" key="4">
    <source>
        <dbReference type="Pfam" id="PF03629"/>
    </source>
</evidence>
<feature type="chain" id="PRO_5042032428" description="Sialate O-acetylesterase domain-containing protein" evidence="3">
    <location>
        <begin position="23"/>
        <end position="349"/>
    </location>
</feature>
<dbReference type="InterPro" id="IPR052940">
    <property type="entry name" value="Carb_Esterase_6"/>
</dbReference>
<feature type="domain" description="Sialate O-acetylesterase" evidence="4">
    <location>
        <begin position="27"/>
        <end position="255"/>
    </location>
</feature>
<protein>
    <recommendedName>
        <fullName evidence="4">Sialate O-acetylesterase domain-containing protein</fullName>
    </recommendedName>
</protein>
<evidence type="ECO:0000313" key="6">
    <source>
        <dbReference type="Proteomes" id="UP001206925"/>
    </source>
</evidence>
<sequence>MLRFFLFYSVLYTSLSIQLSYAASGRSIFLLAGQSNMSGRGGIVNGTWDNYIPPESSPNLAILRLSADLNWQLATEPLHRDIDTTKPCGIGPGMVFASWLLRKDSSIGVVGLVPCAVGGTNISEWARGGELYKGLIRRAQASLEGGGTIRGLLWYQGESDTVSREDAESYKTRLQNFFTHVRADLLLPVLPIIQVALASGEGQYVEMVREAQLGMDLVNLQTVDAKGLSLEPDGLHLTTPSQVTLGKMLANTFLQSQPSSITSNASKTPPNFGTERINEEGNVEIKVDSVDYQKPAGYDKEDKPVKKKVEVTHVIEPQTKDSASDYANPGEALSSRVDSAKPVSGKQEN</sequence>
<evidence type="ECO:0000256" key="1">
    <source>
        <dbReference type="ARBA" id="ARBA00022801"/>
    </source>
</evidence>
<dbReference type="Pfam" id="PF03629">
    <property type="entry name" value="SASA"/>
    <property type="match status" value="1"/>
</dbReference>
<proteinExistence type="predicted"/>
<gene>
    <name evidence="5" type="ORF">M8C21_013774</name>
</gene>
<feature type="region of interest" description="Disordered" evidence="2">
    <location>
        <begin position="259"/>
        <end position="280"/>
    </location>
</feature>
<keyword evidence="3" id="KW-0732">Signal</keyword>
<reference evidence="5" key="1">
    <citation type="submission" date="2022-06" db="EMBL/GenBank/DDBJ databases">
        <title>Uncovering the hologenomic basis of an extraordinary plant invasion.</title>
        <authorList>
            <person name="Bieker V.C."/>
            <person name="Martin M.D."/>
            <person name="Gilbert T."/>
            <person name="Hodgins K."/>
            <person name="Battlay P."/>
            <person name="Petersen B."/>
            <person name="Wilson J."/>
        </authorList>
    </citation>
    <scope>NUCLEOTIDE SEQUENCE</scope>
    <source>
        <strain evidence="5">AA19_3_7</strain>
        <tissue evidence="5">Leaf</tissue>
    </source>
</reference>
<dbReference type="Gene3D" id="3.40.50.1110">
    <property type="entry name" value="SGNH hydrolase"/>
    <property type="match status" value="1"/>
</dbReference>